<organism evidence="1 2">
    <name type="scientific">Coprococcus hominis</name>
    <name type="common">ex Arizal et al. 2022</name>
    <dbReference type="NCBI Taxonomy" id="2881262"/>
    <lineage>
        <taxon>Bacteria</taxon>
        <taxon>Bacillati</taxon>
        <taxon>Bacillota</taxon>
        <taxon>Clostridia</taxon>
        <taxon>Lachnospirales</taxon>
        <taxon>Lachnospiraceae</taxon>
        <taxon>Coprococcus</taxon>
    </lineage>
</organism>
<gene>
    <name evidence="1" type="ORF">LKD28_13210</name>
</gene>
<dbReference type="EMBL" id="JAJEQT010000013">
    <property type="protein sequence ID" value="MCC2219966.1"/>
    <property type="molecule type" value="Genomic_DNA"/>
</dbReference>
<accession>A0ABS8FRU2</accession>
<evidence type="ECO:0008006" key="3">
    <source>
        <dbReference type="Google" id="ProtNLM"/>
    </source>
</evidence>
<protein>
    <recommendedName>
        <fullName evidence="3">DUF5050 domain-containing protein</fullName>
    </recommendedName>
</protein>
<sequence length="362" mass="42405">MSLIRKEKIVLFAVILLACVIVVGSRVYDKKRSEPKAKNRFFENPFSEVDPGIDQQSGNYANDALVVDGYVYFYKSRVKLGNYDKVDELEKCGNNVIYRLSPDGTYEEFYTFDEGDAIYYGIGSKLYYYEGYFYIQIENRIYRINKEGTEAQVIYENVGGYGSYVIFGIRDHYLVLQKQTEYYYLDMDTWDWSQPIEVGRMRHLVNVRCSYEAVRRNQLICFFENVIYGTEKEEPIGVYFESNMLYGSDFVYLHDLRVYDEDAEEKVCIAGSVYCLNVYKRVMFYAQKVDDSICIKYYSLDEKQEGELITIDAGADTVIKSLVVSDDYIIYDLGQKKEKEAVDKRVIWNRHTGETQQAIEYQ</sequence>
<dbReference type="PROSITE" id="PS51257">
    <property type="entry name" value="PROKAR_LIPOPROTEIN"/>
    <property type="match status" value="1"/>
</dbReference>
<proteinExistence type="predicted"/>
<dbReference type="SUPFAM" id="SSF63825">
    <property type="entry name" value="YWTD domain"/>
    <property type="match status" value="1"/>
</dbReference>
<comment type="caution">
    <text evidence="1">The sequence shown here is derived from an EMBL/GenBank/DDBJ whole genome shotgun (WGS) entry which is preliminary data.</text>
</comment>
<keyword evidence="2" id="KW-1185">Reference proteome</keyword>
<evidence type="ECO:0000313" key="2">
    <source>
        <dbReference type="Proteomes" id="UP001198495"/>
    </source>
</evidence>
<dbReference type="Proteomes" id="UP001198495">
    <property type="component" value="Unassembled WGS sequence"/>
</dbReference>
<dbReference type="RefSeq" id="WP_227573623.1">
    <property type="nucleotide sequence ID" value="NZ_JAJEQT010000013.1"/>
</dbReference>
<name>A0ABS8FRU2_9FIRM</name>
<reference evidence="1 2" key="1">
    <citation type="submission" date="2021-10" db="EMBL/GenBank/DDBJ databases">
        <title>Anaerobic single-cell dispensing facilitates the cultivation of human gut bacteria.</title>
        <authorList>
            <person name="Afrizal A."/>
        </authorList>
    </citation>
    <scope>NUCLEOTIDE SEQUENCE [LARGE SCALE GENOMIC DNA]</scope>
    <source>
        <strain evidence="1 2">CLA-AA-H212</strain>
    </source>
</reference>
<evidence type="ECO:0000313" key="1">
    <source>
        <dbReference type="EMBL" id="MCC2219966.1"/>
    </source>
</evidence>